<proteinExistence type="predicted"/>
<sequence>MGWLIIANPFFNFKKRIARELVVNEMNEKQKRFADEYIMNGCNGKKAAISAGYSKKTAESLASRLLRNVNVSEYIKERLEQIQEERLMSITEALALSASIARGEPQEAYSKKYDHLNDEVEKEVTYTITPTFEERQRSIDHILKVHGAYIDKKEITQKNIEINIGEYDDES</sequence>
<dbReference type="PANTHER" id="PTHR41328">
    <property type="entry name" value="TERMINASE SMALL SUBUNIT-RELATED"/>
    <property type="match status" value="1"/>
</dbReference>
<evidence type="ECO:0000256" key="2">
    <source>
        <dbReference type="ARBA" id="ARBA00023219"/>
    </source>
</evidence>
<dbReference type="GeneID" id="4712349"/>
<accession>A1KX23</accession>
<evidence type="ECO:0000256" key="1">
    <source>
        <dbReference type="ARBA" id="ARBA00022612"/>
    </source>
</evidence>
<name>A1KX23_9CAUD</name>
<dbReference type="InterPro" id="IPR038713">
    <property type="entry name" value="Terminase_Gp1_N_sf"/>
</dbReference>
<dbReference type="RefSeq" id="YP_001004301.1">
    <property type="nucleotide sequence ID" value="NC_008798.1"/>
</dbReference>
<dbReference type="KEGG" id="vg:4712349"/>
<keyword evidence="4" id="KW-1185">Reference proteome</keyword>
<keyword evidence="2" id="KW-0231">Viral genome packaging</keyword>
<organism evidence="3 4">
    <name type="scientific">Staphylococcus phage phiETA2</name>
    <dbReference type="NCBI Taxonomy" id="2993858"/>
    <lineage>
        <taxon>Viruses</taxon>
        <taxon>Duplodnaviria</taxon>
        <taxon>Heunggongvirae</taxon>
        <taxon>Uroviricota</taxon>
        <taxon>Caudoviricetes</taxon>
        <taxon>Azeredovirinae</taxon>
        <taxon>Dubowvirus</taxon>
        <taxon>Dubowvirus ETA2</taxon>
    </lineage>
</organism>
<evidence type="ECO:0000313" key="3">
    <source>
        <dbReference type="EMBL" id="BAF43856.1"/>
    </source>
</evidence>
<evidence type="ECO:0000313" key="4">
    <source>
        <dbReference type="Proteomes" id="UP000000975"/>
    </source>
</evidence>
<dbReference type="GO" id="GO:0051276">
    <property type="term" value="P:chromosome organization"/>
    <property type="evidence" value="ECO:0007669"/>
    <property type="project" value="InterPro"/>
</dbReference>
<dbReference type="Pfam" id="PF03592">
    <property type="entry name" value="Terminase_2"/>
    <property type="match status" value="1"/>
</dbReference>
<reference evidence="3 4" key="1">
    <citation type="submission" date="2005-03" db="EMBL/GenBank/DDBJ databases">
        <title>phi ETA2.</title>
        <authorList>
            <person name="Sawada J."/>
        </authorList>
    </citation>
    <scope>NUCLEOTIDE SEQUENCE [LARGE SCALE GENOMIC DNA]</scope>
    <source>
        <strain evidence="3">TY94</strain>
    </source>
</reference>
<dbReference type="Proteomes" id="UP000000975">
    <property type="component" value="Segment"/>
</dbReference>
<keyword evidence="1" id="KW-1188">Viral release from host cell</keyword>
<dbReference type="PANTHER" id="PTHR41328:SF2">
    <property type="entry name" value="TERMINASE SMALL SUBUNIT"/>
    <property type="match status" value="1"/>
</dbReference>
<dbReference type="InterPro" id="IPR005335">
    <property type="entry name" value="Terminase_ssu"/>
</dbReference>
<dbReference type="InterPro" id="IPR052404">
    <property type="entry name" value="SPP1-like_terminase"/>
</dbReference>
<dbReference type="Gene3D" id="1.10.10.1400">
    <property type="entry name" value="Terminase, small subunit, N-terminal DNA-binding domain, HTH motif"/>
    <property type="match status" value="1"/>
</dbReference>
<dbReference type="EMBL" id="AP008953">
    <property type="protein sequence ID" value="BAF43856.1"/>
    <property type="molecule type" value="Genomic_DNA"/>
</dbReference>
<dbReference type="OrthoDB" id="9975at10239"/>
<protein>
    <submittedName>
        <fullName evidence="3">Small terminase</fullName>
    </submittedName>
</protein>